<evidence type="ECO:0000313" key="1">
    <source>
        <dbReference type="EMBL" id="NHR08100.1"/>
    </source>
</evidence>
<dbReference type="EMBL" id="JAAOMA010000049">
    <property type="protein sequence ID" value="NHR08100.1"/>
    <property type="molecule type" value="Genomic_DNA"/>
</dbReference>
<dbReference type="Proteomes" id="UP001515641">
    <property type="component" value="Unassembled WGS sequence"/>
</dbReference>
<dbReference type="RefSeq" id="WP_166453803.1">
    <property type="nucleotide sequence ID" value="NZ_JAAOMA010000049.1"/>
</dbReference>
<comment type="caution">
    <text evidence="1">The sequence shown here is derived from an EMBL/GenBank/DDBJ whole genome shotgun (WGS) entry which is preliminary data.</text>
</comment>
<evidence type="ECO:0000313" key="2">
    <source>
        <dbReference type="Proteomes" id="UP001515641"/>
    </source>
</evidence>
<name>A0ABX0LHZ9_9NEIS</name>
<accession>A0ABX0LHZ9</accession>
<proteinExistence type="predicted"/>
<sequence>MSPQELTKTIRKMAKLKEGAEKACKQYYAAQDEAREHIKATLDALYNATGKHGICFGDYLDIGGGKMLKINGEGEWNEQDYLTAIEIIPKPTSLATLAGMAEAVEKDLKDQCQPLP</sequence>
<organism evidence="1 2">
    <name type="scientific">Chromobacterium fluminis</name>
    <dbReference type="NCBI Taxonomy" id="3044269"/>
    <lineage>
        <taxon>Bacteria</taxon>
        <taxon>Pseudomonadati</taxon>
        <taxon>Pseudomonadota</taxon>
        <taxon>Betaproteobacteria</taxon>
        <taxon>Neisseriales</taxon>
        <taxon>Chromobacteriaceae</taxon>
        <taxon>Chromobacterium</taxon>
    </lineage>
</organism>
<reference evidence="1 2" key="1">
    <citation type="submission" date="2020-03" db="EMBL/GenBank/DDBJ databases">
        <title>Draft genome sequence of environmentally isolated cultures.</title>
        <authorList>
            <person name="Wilson H.S."/>
            <person name="De Leon M.E."/>
        </authorList>
    </citation>
    <scope>NUCLEOTIDE SEQUENCE [LARGE SCALE GENOMIC DNA]</scope>
    <source>
        <strain evidence="1 2">HSC-31F16</strain>
    </source>
</reference>
<gene>
    <name evidence="1" type="ORF">HA052_23190</name>
</gene>
<keyword evidence="2" id="KW-1185">Reference proteome</keyword>
<protein>
    <submittedName>
        <fullName evidence="1">Uncharacterized protein</fullName>
    </submittedName>
</protein>